<gene>
    <name evidence="2" type="ORF">PAAG_07911</name>
</gene>
<proteinExistence type="predicted"/>
<protein>
    <recommendedName>
        <fullName evidence="1">NADAR domain-containing protein</fullName>
    </recommendedName>
</protein>
<dbReference type="STRING" id="502779.C1HAT2"/>
<organism evidence="2 3">
    <name type="scientific">Paracoccidioides lutzii (strain ATCC MYA-826 / Pb01)</name>
    <name type="common">Paracoccidioides brasiliensis</name>
    <dbReference type="NCBI Taxonomy" id="502779"/>
    <lineage>
        <taxon>Eukaryota</taxon>
        <taxon>Fungi</taxon>
        <taxon>Dikarya</taxon>
        <taxon>Ascomycota</taxon>
        <taxon>Pezizomycotina</taxon>
        <taxon>Eurotiomycetes</taxon>
        <taxon>Eurotiomycetidae</taxon>
        <taxon>Onygenales</taxon>
        <taxon>Ajellomycetaceae</taxon>
        <taxon>Paracoccidioides</taxon>
    </lineage>
</organism>
<dbReference type="InterPro" id="IPR012816">
    <property type="entry name" value="NADAR"/>
</dbReference>
<dbReference type="KEGG" id="pbl:PAAG_07911"/>
<keyword evidence="3" id="KW-1185">Reference proteome</keyword>
<dbReference type="VEuPathDB" id="FungiDB:PAAG_07911"/>
<name>C1HAT2_PARBA</name>
<dbReference type="OrthoDB" id="206452at2759"/>
<dbReference type="InterPro" id="IPR037238">
    <property type="entry name" value="YbiA-like_sf"/>
</dbReference>
<dbReference type="Pfam" id="PF08719">
    <property type="entry name" value="NADAR"/>
    <property type="match status" value="1"/>
</dbReference>
<feature type="domain" description="NADAR" evidence="1">
    <location>
        <begin position="41"/>
        <end position="80"/>
    </location>
</feature>
<dbReference type="EMBL" id="KN294018">
    <property type="protein sequence ID" value="EEH37493.2"/>
    <property type="molecule type" value="Genomic_DNA"/>
</dbReference>
<dbReference type="AlphaFoldDB" id="C1HAT2"/>
<dbReference type="SUPFAM" id="SSF143990">
    <property type="entry name" value="YbiA-like"/>
    <property type="match status" value="1"/>
</dbReference>
<dbReference type="Proteomes" id="UP000002059">
    <property type="component" value="Partially assembled WGS sequence"/>
</dbReference>
<reference evidence="2 3" key="1">
    <citation type="journal article" date="2011" name="PLoS Genet.">
        <title>Comparative genomic analysis of human fungal pathogens causing paracoccidioidomycosis.</title>
        <authorList>
            <person name="Desjardins C.A."/>
            <person name="Champion M.D."/>
            <person name="Holder J.W."/>
            <person name="Muszewska A."/>
            <person name="Goldberg J."/>
            <person name="Bailao A.M."/>
            <person name="Brigido M.M."/>
            <person name="Ferreira M.E."/>
            <person name="Garcia A.M."/>
            <person name="Grynberg M."/>
            <person name="Gujja S."/>
            <person name="Heiman D.I."/>
            <person name="Henn M.R."/>
            <person name="Kodira C.D."/>
            <person name="Leon-Narvaez H."/>
            <person name="Longo L.V."/>
            <person name="Ma L.J."/>
            <person name="Malavazi I."/>
            <person name="Matsuo A.L."/>
            <person name="Morais F.V."/>
            <person name="Pereira M."/>
            <person name="Rodriguez-Brito S."/>
            <person name="Sakthikumar S."/>
            <person name="Salem-Izacc S.M."/>
            <person name="Sykes S.M."/>
            <person name="Teixeira M.M."/>
            <person name="Vallejo M.C."/>
            <person name="Walter M.E."/>
            <person name="Yandava C."/>
            <person name="Young S."/>
            <person name="Zeng Q."/>
            <person name="Zucker J."/>
            <person name="Felipe M.S."/>
            <person name="Goldman G.H."/>
            <person name="Haas B.J."/>
            <person name="McEwen J.G."/>
            <person name="Nino-Vega G."/>
            <person name="Puccia R."/>
            <person name="San-Blas G."/>
            <person name="Soares C.M."/>
            <person name="Birren B.W."/>
            <person name="Cuomo C.A."/>
        </authorList>
    </citation>
    <scope>NUCLEOTIDE SEQUENCE [LARGE SCALE GENOMIC DNA]</scope>
    <source>
        <strain evidence="3">ATCC MYA-826 / Pb01</strain>
    </source>
</reference>
<dbReference type="Gene3D" id="1.10.357.40">
    <property type="entry name" value="YbiA-like"/>
    <property type="match status" value="1"/>
</dbReference>
<evidence type="ECO:0000313" key="2">
    <source>
        <dbReference type="EMBL" id="EEH37493.2"/>
    </source>
</evidence>
<accession>C1HAT2</accession>
<dbReference type="RefSeq" id="XP_015700802.1">
    <property type="nucleotide sequence ID" value="XM_015846367.1"/>
</dbReference>
<evidence type="ECO:0000313" key="3">
    <source>
        <dbReference type="Proteomes" id="UP000002059"/>
    </source>
</evidence>
<dbReference type="HOGENOM" id="CLU_2469700_0_0_1"/>
<dbReference type="GeneID" id="9093424"/>
<sequence>MHRKGLLFAPDDTSTQKILARDTESPHSGPPEHWPPNTRLRRFCTNPKLKEQLLATGSRGLVETSPRDQIWSVGFGAKNAGNGGRIGR</sequence>
<evidence type="ECO:0000259" key="1">
    <source>
        <dbReference type="Pfam" id="PF08719"/>
    </source>
</evidence>